<feature type="region of interest" description="Disordered" evidence="1">
    <location>
        <begin position="99"/>
        <end position="136"/>
    </location>
</feature>
<name>A0ABR9EYE4_9GAMM</name>
<gene>
    <name evidence="3" type="ORF">EI168_03840</name>
</gene>
<evidence type="ECO:0008006" key="5">
    <source>
        <dbReference type="Google" id="ProtNLM"/>
    </source>
</evidence>
<protein>
    <recommendedName>
        <fullName evidence="5">Protein refolding chaperone Spy/CpxP family</fullName>
    </recommendedName>
</protein>
<feature type="region of interest" description="Disordered" evidence="1">
    <location>
        <begin position="31"/>
        <end position="65"/>
    </location>
</feature>
<feature type="compositionally biased region" description="Basic and acidic residues" evidence="1">
    <location>
        <begin position="111"/>
        <end position="136"/>
    </location>
</feature>
<reference evidence="3 4" key="1">
    <citation type="submission" date="2020-07" db="EMBL/GenBank/DDBJ databases">
        <title>Halophilic bacteria isolated from french cheeses.</title>
        <authorList>
            <person name="Kothe C.I."/>
            <person name="Farah-Kraiem B."/>
            <person name="Renault P."/>
            <person name="Dridi B."/>
        </authorList>
    </citation>
    <scope>NUCLEOTIDE SEQUENCE [LARGE SCALE GENOMIC DNA]</scope>
    <source>
        <strain evidence="3 4">FME1</strain>
    </source>
</reference>
<dbReference type="EMBL" id="RRZD01000003">
    <property type="protein sequence ID" value="MBE0399243.1"/>
    <property type="molecule type" value="Genomic_DNA"/>
</dbReference>
<dbReference type="Proteomes" id="UP001645039">
    <property type="component" value="Unassembled WGS sequence"/>
</dbReference>
<evidence type="ECO:0000313" key="3">
    <source>
        <dbReference type="EMBL" id="MBE0399243.1"/>
    </source>
</evidence>
<evidence type="ECO:0000256" key="1">
    <source>
        <dbReference type="SAM" id="MobiDB-lite"/>
    </source>
</evidence>
<proteinExistence type="predicted"/>
<organism evidence="3 4">
    <name type="scientific">Halomonas casei</name>
    <dbReference type="NCBI Taxonomy" id="2742613"/>
    <lineage>
        <taxon>Bacteria</taxon>
        <taxon>Pseudomonadati</taxon>
        <taxon>Pseudomonadota</taxon>
        <taxon>Gammaproteobacteria</taxon>
        <taxon>Oceanospirillales</taxon>
        <taxon>Halomonadaceae</taxon>
        <taxon>Halomonas</taxon>
    </lineage>
</organism>
<feature type="signal peptide" evidence="2">
    <location>
        <begin position="1"/>
        <end position="33"/>
    </location>
</feature>
<dbReference type="RefSeq" id="WP_096278346.1">
    <property type="nucleotide sequence ID" value="NZ_CBCSBM010000010.1"/>
</dbReference>
<sequence length="136" mass="15449">MNISGTQKMSIRQLFAPALLAAALASITLTAQADSHGDHEASGADRQRMEERMEERRQEVYQRAEISADKQAELNEAHAEHREAIHALREEHKERVAGILTEEEQEALHNAMREAHEEHRGKRGHHDNSDERADSE</sequence>
<feature type="chain" id="PRO_5046108680" description="Protein refolding chaperone Spy/CpxP family" evidence="2">
    <location>
        <begin position="34"/>
        <end position="136"/>
    </location>
</feature>
<feature type="compositionally biased region" description="Basic and acidic residues" evidence="1">
    <location>
        <begin position="35"/>
        <end position="65"/>
    </location>
</feature>
<accession>A0ABR9EYE4</accession>
<evidence type="ECO:0000256" key="2">
    <source>
        <dbReference type="SAM" id="SignalP"/>
    </source>
</evidence>
<keyword evidence="2" id="KW-0732">Signal</keyword>
<evidence type="ECO:0000313" key="4">
    <source>
        <dbReference type="Proteomes" id="UP001645039"/>
    </source>
</evidence>
<keyword evidence="4" id="KW-1185">Reference proteome</keyword>
<comment type="caution">
    <text evidence="3">The sequence shown here is derived from an EMBL/GenBank/DDBJ whole genome shotgun (WGS) entry which is preliminary data.</text>
</comment>